<reference evidence="2 3" key="1">
    <citation type="submission" date="2018-06" db="EMBL/GenBank/DDBJ databases">
        <title>Genomic Encyclopedia of Archaeal and Bacterial Type Strains, Phase II (KMG-II): from individual species to whole genera.</title>
        <authorList>
            <person name="Goeker M."/>
        </authorList>
    </citation>
    <scope>NUCLEOTIDE SEQUENCE [LARGE SCALE GENOMIC DNA]</scope>
    <source>
        <strain evidence="2 3">KACC 16626</strain>
    </source>
</reference>
<comment type="caution">
    <text evidence="2">The sequence shown here is derived from an EMBL/GenBank/DDBJ whole genome shotgun (WGS) entry which is preliminary data.</text>
</comment>
<dbReference type="RefSeq" id="WP_107932906.1">
    <property type="nucleotide sequence ID" value="NZ_PYWJ01000004.1"/>
</dbReference>
<dbReference type="Proteomes" id="UP000247416">
    <property type="component" value="Unassembled WGS sequence"/>
</dbReference>
<keyword evidence="1" id="KW-0812">Transmembrane</keyword>
<dbReference type="EMBL" id="QJTJ01000012">
    <property type="protein sequence ID" value="PYF06045.1"/>
    <property type="molecule type" value="Genomic_DNA"/>
</dbReference>
<evidence type="ECO:0000256" key="1">
    <source>
        <dbReference type="SAM" id="Phobius"/>
    </source>
</evidence>
<feature type="transmembrane region" description="Helical" evidence="1">
    <location>
        <begin position="7"/>
        <end position="26"/>
    </location>
</feature>
<evidence type="ECO:0000313" key="2">
    <source>
        <dbReference type="EMBL" id="PYF06045.1"/>
    </source>
</evidence>
<dbReference type="OrthoDB" id="1641492at2"/>
<sequence>MKLKTKFFVANLIGLVIIVTFLSVNLKQFANAEAVGVNQQYIANLLRETIEQEPPEIVVLEKQGSVPLIVVGQNAGNDSSQEMVEKIELILKEKKLHDNYLVLGISTAVTKAQLQNEISMEASFGENYISLRKLLSISGLKLAGMNPSYDDIAAKGVGRIPPSLLTNKTHFNEKGYEVIGKLVYERMQKLESIE</sequence>
<dbReference type="AlphaFoldDB" id="A0A318TVT2"/>
<proteinExistence type="predicted"/>
<name>A0A318TVT2_9BACL</name>
<keyword evidence="1" id="KW-1133">Transmembrane helix</keyword>
<evidence type="ECO:0000313" key="3">
    <source>
        <dbReference type="Proteomes" id="UP000247416"/>
    </source>
</evidence>
<keyword evidence="1" id="KW-0472">Membrane</keyword>
<gene>
    <name evidence="2" type="ORF">BJ095_1126</name>
</gene>
<keyword evidence="3" id="KW-1185">Reference proteome</keyword>
<accession>A0A318TVT2</accession>
<evidence type="ECO:0008006" key="4">
    <source>
        <dbReference type="Google" id="ProtNLM"/>
    </source>
</evidence>
<protein>
    <recommendedName>
        <fullName evidence="4">GDSL-like lipase/acylhydrolase family protein</fullName>
    </recommendedName>
</protein>
<organism evidence="2 3">
    <name type="scientific">Ureibacillus chungkukjangi</name>
    <dbReference type="NCBI Taxonomy" id="1202712"/>
    <lineage>
        <taxon>Bacteria</taxon>
        <taxon>Bacillati</taxon>
        <taxon>Bacillota</taxon>
        <taxon>Bacilli</taxon>
        <taxon>Bacillales</taxon>
        <taxon>Caryophanaceae</taxon>
        <taxon>Ureibacillus</taxon>
    </lineage>
</organism>